<proteinExistence type="predicted"/>
<dbReference type="InterPro" id="IPR050232">
    <property type="entry name" value="FBL13/AtMIF1-like"/>
</dbReference>
<dbReference type="EMBL" id="OU466862">
    <property type="protein sequence ID" value="CAH2069739.1"/>
    <property type="molecule type" value="Genomic_DNA"/>
</dbReference>
<sequence length="414" mass="47807">MGNIIELSNDLLVKILLLIPTKDVVATSLLSKRWRSVWKLEYDDSYSTTPSQFIDKFLQLNHAPLLESFHLRLQRDFSPQDYEEWVNLAVPRSVRDLELRRDRSYLSPLPLPTSLYTHETLAVLLLRQALIEDIPSTACFRCLKTLSLIDVIFSSDETVARFLSCCPVLETLDVHRWVCVEVKTFAISVPSLKRLKISSLVGGYQDARDGHGFVINAPSLKYMEIVEHFSGFCSFVNYMTELVEAKIHLRHCDSEKLLGYLTSAKSLSLCLKPQMEYSYNKCDFDQLVSLELCVMCSLDWLNVFLRHSPKLRVLILKLSRTCSCRNSRNVRTKWERPSCVPECLMLSLESVEWVLYKGAQEEKNVLMYMLENGNFLETMSISFSVSIELEERKRMQMELESMPRSSSKCQLSFT</sequence>
<protein>
    <recommendedName>
        <fullName evidence="1">FBD domain-containing protein</fullName>
    </recommendedName>
</protein>
<evidence type="ECO:0000313" key="3">
    <source>
        <dbReference type="Proteomes" id="UP000836841"/>
    </source>
</evidence>
<evidence type="ECO:0000313" key="2">
    <source>
        <dbReference type="EMBL" id="CAH2069739.1"/>
    </source>
</evidence>
<dbReference type="InterPro" id="IPR032675">
    <property type="entry name" value="LRR_dom_sf"/>
</dbReference>
<keyword evidence="3" id="KW-1185">Reference proteome</keyword>
<dbReference type="SUPFAM" id="SSF81383">
    <property type="entry name" value="F-box domain"/>
    <property type="match status" value="1"/>
</dbReference>
<gene>
    <name evidence="2" type="ORF">TAV2_LOCUS20345</name>
</gene>
<dbReference type="CDD" id="cd22160">
    <property type="entry name" value="F-box_AtFBL13-like"/>
    <property type="match status" value="1"/>
</dbReference>
<dbReference type="AlphaFoldDB" id="A0AAU9SQ63"/>
<evidence type="ECO:0000259" key="1">
    <source>
        <dbReference type="SMART" id="SM00579"/>
    </source>
</evidence>
<feature type="domain" description="FBD" evidence="1">
    <location>
        <begin position="342"/>
        <end position="414"/>
    </location>
</feature>
<dbReference type="InterPro" id="IPR006566">
    <property type="entry name" value="FBD"/>
</dbReference>
<dbReference type="InterPro" id="IPR001810">
    <property type="entry name" value="F-box_dom"/>
</dbReference>
<dbReference type="InterPro" id="IPR053781">
    <property type="entry name" value="F-box_AtFBL13-like"/>
</dbReference>
<reference evidence="2 3" key="1">
    <citation type="submission" date="2022-03" db="EMBL/GenBank/DDBJ databases">
        <authorList>
            <person name="Nunn A."/>
            <person name="Chopra R."/>
            <person name="Nunn A."/>
            <person name="Contreras Garrido A."/>
        </authorList>
    </citation>
    <scope>NUCLEOTIDE SEQUENCE [LARGE SCALE GENOMIC DNA]</scope>
</reference>
<dbReference type="Proteomes" id="UP000836841">
    <property type="component" value="Chromosome 6"/>
</dbReference>
<dbReference type="PANTHER" id="PTHR31900">
    <property type="entry name" value="F-BOX/RNI SUPERFAMILY PROTEIN-RELATED"/>
    <property type="match status" value="1"/>
</dbReference>
<dbReference type="InterPro" id="IPR055411">
    <property type="entry name" value="LRR_FXL15/At3g58940/PEG3-like"/>
</dbReference>
<dbReference type="Pfam" id="PF08387">
    <property type="entry name" value="FBD"/>
    <property type="match status" value="1"/>
</dbReference>
<dbReference type="Gene3D" id="3.80.10.10">
    <property type="entry name" value="Ribonuclease Inhibitor"/>
    <property type="match status" value="1"/>
</dbReference>
<dbReference type="SUPFAM" id="SSF52047">
    <property type="entry name" value="RNI-like"/>
    <property type="match status" value="1"/>
</dbReference>
<name>A0AAU9SQ63_THLAR</name>
<dbReference type="Pfam" id="PF24758">
    <property type="entry name" value="LRR_At5g56370"/>
    <property type="match status" value="1"/>
</dbReference>
<dbReference type="PANTHER" id="PTHR31900:SF34">
    <property type="entry name" value="EMB|CAB62440.1-RELATED"/>
    <property type="match status" value="1"/>
</dbReference>
<organism evidence="2 3">
    <name type="scientific">Thlaspi arvense</name>
    <name type="common">Field penny-cress</name>
    <dbReference type="NCBI Taxonomy" id="13288"/>
    <lineage>
        <taxon>Eukaryota</taxon>
        <taxon>Viridiplantae</taxon>
        <taxon>Streptophyta</taxon>
        <taxon>Embryophyta</taxon>
        <taxon>Tracheophyta</taxon>
        <taxon>Spermatophyta</taxon>
        <taxon>Magnoliopsida</taxon>
        <taxon>eudicotyledons</taxon>
        <taxon>Gunneridae</taxon>
        <taxon>Pentapetalae</taxon>
        <taxon>rosids</taxon>
        <taxon>malvids</taxon>
        <taxon>Brassicales</taxon>
        <taxon>Brassicaceae</taxon>
        <taxon>Thlaspideae</taxon>
        <taxon>Thlaspi</taxon>
    </lineage>
</organism>
<dbReference type="InterPro" id="IPR036047">
    <property type="entry name" value="F-box-like_dom_sf"/>
</dbReference>
<dbReference type="SMART" id="SM00579">
    <property type="entry name" value="FBD"/>
    <property type="match status" value="1"/>
</dbReference>
<dbReference type="Pfam" id="PF00646">
    <property type="entry name" value="F-box"/>
    <property type="match status" value="1"/>
</dbReference>
<accession>A0AAU9SQ63</accession>